<protein>
    <submittedName>
        <fullName evidence="2">Suppressor of fused domain protein</fullName>
    </submittedName>
</protein>
<keyword evidence="3" id="KW-1185">Reference proteome</keyword>
<evidence type="ECO:0000313" key="2">
    <source>
        <dbReference type="EMBL" id="QJD83235.1"/>
    </source>
</evidence>
<accession>A0A7Z2VHZ9</accession>
<organism evidence="2 3">
    <name type="scientific">Cohnella herbarum</name>
    <dbReference type="NCBI Taxonomy" id="2728023"/>
    <lineage>
        <taxon>Bacteria</taxon>
        <taxon>Bacillati</taxon>
        <taxon>Bacillota</taxon>
        <taxon>Bacilli</taxon>
        <taxon>Bacillales</taxon>
        <taxon>Paenibacillaceae</taxon>
        <taxon>Cohnella</taxon>
    </lineage>
</organism>
<evidence type="ECO:0000259" key="1">
    <source>
        <dbReference type="Pfam" id="PF05076"/>
    </source>
</evidence>
<dbReference type="Pfam" id="PF05076">
    <property type="entry name" value="SUFU"/>
    <property type="match status" value="1"/>
</dbReference>
<dbReference type="InterPro" id="IPR020941">
    <property type="entry name" value="SUFU-like_domain"/>
</dbReference>
<dbReference type="KEGG" id="cheb:HH215_08670"/>
<name>A0A7Z2VHZ9_9BACL</name>
<feature type="domain" description="Suppressor of fused-like" evidence="1">
    <location>
        <begin position="1"/>
        <end position="152"/>
    </location>
</feature>
<dbReference type="AlphaFoldDB" id="A0A7Z2VHZ9"/>
<dbReference type="Proteomes" id="UP000502248">
    <property type="component" value="Chromosome"/>
</dbReference>
<evidence type="ECO:0000313" key="3">
    <source>
        <dbReference type="Proteomes" id="UP000502248"/>
    </source>
</evidence>
<sequence>MSNLPMNVPEGAENYKFAELMICLPSDWQVSQEAFETEENYWPIHWLNKMARLPHEYQTWLYLAHTVPNGDPAQPFASNTLFSGMILSVPSVVENLKSFFTLSLPNETEVHFFSLIPLHKEEMDLKLKNGAEVLFEKLEKAGVNEVVNLKRKNVAKKGFLFF</sequence>
<dbReference type="EMBL" id="CP051680">
    <property type="protein sequence ID" value="QJD83235.1"/>
    <property type="molecule type" value="Genomic_DNA"/>
</dbReference>
<proteinExistence type="predicted"/>
<gene>
    <name evidence="2" type="ORF">HH215_08670</name>
</gene>
<reference evidence="2 3" key="1">
    <citation type="submission" date="2020-04" db="EMBL/GenBank/DDBJ databases">
        <title>Genome sequencing of novel species.</title>
        <authorList>
            <person name="Heo J."/>
            <person name="Kim S.-J."/>
            <person name="Kim J.-S."/>
            <person name="Hong S.-B."/>
            <person name="Kwon S.-W."/>
        </authorList>
    </citation>
    <scope>NUCLEOTIDE SEQUENCE [LARGE SCALE GENOMIC DNA]</scope>
    <source>
        <strain evidence="2 3">MFER-1</strain>
    </source>
</reference>